<protein>
    <submittedName>
        <fullName evidence="1">DUF309 domain-containing protein</fullName>
    </submittedName>
</protein>
<organism evidence="1 2">
    <name type="scientific">Cytobacillus horneckiae</name>
    <dbReference type="NCBI Taxonomy" id="549687"/>
    <lineage>
        <taxon>Bacteria</taxon>
        <taxon>Bacillati</taxon>
        <taxon>Bacillota</taxon>
        <taxon>Bacilli</taxon>
        <taxon>Bacillales</taxon>
        <taxon>Bacillaceae</taxon>
        <taxon>Cytobacillus</taxon>
    </lineage>
</organism>
<reference evidence="1 2" key="1">
    <citation type="journal article" date="2010" name="Int. J. Syst. Evol. Microbiol.">
        <title>Bacillus horneckiae sp. nov., isolated from a spacecraft-assembly clean room.</title>
        <authorList>
            <person name="Vaishampayan P."/>
            <person name="Probst A."/>
            <person name="Krishnamurthi S."/>
            <person name="Ghosh S."/>
            <person name="Osman S."/>
            <person name="McDowall A."/>
            <person name="Ruckmani A."/>
            <person name="Mayilraj S."/>
            <person name="Venkateswaran K."/>
        </authorList>
    </citation>
    <scope>NUCLEOTIDE SEQUENCE [LARGE SCALE GENOMIC DNA]</scope>
    <source>
        <strain evidence="2">1PO1SC</strain>
    </source>
</reference>
<dbReference type="RefSeq" id="WP_066200764.1">
    <property type="nucleotide sequence ID" value="NZ_JAFDQP010000009.1"/>
</dbReference>
<evidence type="ECO:0000313" key="2">
    <source>
        <dbReference type="Proteomes" id="UP000233343"/>
    </source>
</evidence>
<dbReference type="AlphaFoldDB" id="A0A2N0ZD02"/>
<dbReference type="SUPFAM" id="SSF140663">
    <property type="entry name" value="TTHA0068-like"/>
    <property type="match status" value="1"/>
</dbReference>
<dbReference type="Pfam" id="PF03745">
    <property type="entry name" value="DUF309"/>
    <property type="match status" value="1"/>
</dbReference>
<proteinExistence type="predicted"/>
<sequence>MHPQPFIEYLAHFHGDRDYFECHEILEEYWKSVDKNNKSSVWVGLIQIAVSNYHHRRGNFKGAERTMQKAIIILDKRRNELIQLGLDEKELFKLMEHLSHSIASQLPYKSYFLPIADLQLTEAAKQACLKREFNWGAHSDMLNEDLVHRHSRRDRTDVIMERKKALEMGKD</sequence>
<dbReference type="PANTHER" id="PTHR34796">
    <property type="entry name" value="EXPRESSED PROTEIN"/>
    <property type="match status" value="1"/>
</dbReference>
<gene>
    <name evidence="1" type="ORF">CWS20_19655</name>
</gene>
<comment type="caution">
    <text evidence="1">The sequence shown here is derived from an EMBL/GenBank/DDBJ whole genome shotgun (WGS) entry which is preliminary data.</text>
</comment>
<name>A0A2N0ZD02_9BACI</name>
<dbReference type="Proteomes" id="UP000233343">
    <property type="component" value="Unassembled WGS sequence"/>
</dbReference>
<keyword evidence="2" id="KW-1185">Reference proteome</keyword>
<dbReference type="EMBL" id="PISD01000046">
    <property type="protein sequence ID" value="PKG27375.1"/>
    <property type="molecule type" value="Genomic_DNA"/>
</dbReference>
<dbReference type="Gene3D" id="1.10.3450.10">
    <property type="entry name" value="TTHA0068-like"/>
    <property type="match status" value="1"/>
</dbReference>
<evidence type="ECO:0000313" key="1">
    <source>
        <dbReference type="EMBL" id="PKG27375.1"/>
    </source>
</evidence>
<dbReference type="InterPro" id="IPR005500">
    <property type="entry name" value="DUF309"/>
</dbReference>
<dbReference type="InterPro" id="IPR023203">
    <property type="entry name" value="TTHA0068_sf"/>
</dbReference>
<dbReference type="PANTHER" id="PTHR34796:SF1">
    <property type="entry name" value="EXPRESSED PROTEIN"/>
    <property type="match status" value="1"/>
</dbReference>
<accession>A0A2N0ZD02</accession>